<evidence type="ECO:0000313" key="3">
    <source>
        <dbReference type="EMBL" id="KDR84586.1"/>
    </source>
</evidence>
<feature type="compositionally biased region" description="Basic and acidic residues" evidence="1">
    <location>
        <begin position="407"/>
        <end position="430"/>
    </location>
</feature>
<protein>
    <recommendedName>
        <fullName evidence="2">Ubiquitin-like domain-containing protein</fullName>
    </recommendedName>
</protein>
<dbReference type="CDD" id="cd21037">
    <property type="entry name" value="MLKL_NTD"/>
    <property type="match status" value="1"/>
</dbReference>
<accession>A0A067TN49</accession>
<dbReference type="Pfam" id="PF22893">
    <property type="entry name" value="ULD_2"/>
    <property type="match status" value="1"/>
</dbReference>
<name>A0A067TN49_GALM3</name>
<feature type="compositionally biased region" description="Basic and acidic residues" evidence="1">
    <location>
        <begin position="450"/>
        <end position="462"/>
    </location>
</feature>
<keyword evidence="4" id="KW-1185">Reference proteome</keyword>
<gene>
    <name evidence="3" type="ORF">GALMADRAFT_237477</name>
</gene>
<dbReference type="Proteomes" id="UP000027222">
    <property type="component" value="Unassembled WGS sequence"/>
</dbReference>
<dbReference type="EMBL" id="KL142368">
    <property type="protein sequence ID" value="KDR84586.1"/>
    <property type="molecule type" value="Genomic_DNA"/>
</dbReference>
<sequence length="462" mass="51067">MSSKHERTSLMAYMSKIFKKHQREEDLGHSEPAAGARIGPDLPTLTRITHSLPASTMGLISSSSLIRANDASLDSPSELALSTYICPAQTSPNDSWSCQALQVANVGLSIISPIAGALPVVGSPAKAAIDGLLVVLNAIDQIGQNKQDVQDLRRKLCSLANQISVIPAAGSDFDSSRDYLTWRLNETTKKLTELCDRSKFHYVSVAKEIKQCSQDVDSHLLEFSALNNMQLASYAEKNDKKVEGMARQLESMAMMLQATMALNQQMFLKVSMGFIDLQDATGRTHSIPTNMAQSFRQFSVAMSAVFQSETAPGGLLLRYMGTREYILSITSSDEQVLQITNEEDWPQLQPGTTVIMSITLVKEQTRYREYLCPFCKVWNNVVEQSNGSLLDCLGCGRQFQIPKTKTPIHESESKKGKQDGRPASTDKDLNLIRNVHLKQYPPHESLSPGEEDKRDMESIMGV</sequence>
<proteinExistence type="predicted"/>
<organism evidence="3 4">
    <name type="scientific">Galerina marginata (strain CBS 339.88)</name>
    <dbReference type="NCBI Taxonomy" id="685588"/>
    <lineage>
        <taxon>Eukaryota</taxon>
        <taxon>Fungi</taxon>
        <taxon>Dikarya</taxon>
        <taxon>Basidiomycota</taxon>
        <taxon>Agaricomycotina</taxon>
        <taxon>Agaricomycetes</taxon>
        <taxon>Agaricomycetidae</taxon>
        <taxon>Agaricales</taxon>
        <taxon>Agaricineae</taxon>
        <taxon>Strophariaceae</taxon>
        <taxon>Galerina</taxon>
    </lineage>
</organism>
<dbReference type="OrthoDB" id="3059203at2759"/>
<dbReference type="InterPro" id="IPR054464">
    <property type="entry name" value="ULD_fung"/>
</dbReference>
<evidence type="ECO:0000259" key="2">
    <source>
        <dbReference type="Pfam" id="PF22893"/>
    </source>
</evidence>
<dbReference type="InterPro" id="IPR059179">
    <property type="entry name" value="MLKL-like_MCAfunc"/>
</dbReference>
<feature type="domain" description="Ubiquitin-like" evidence="2">
    <location>
        <begin position="275"/>
        <end position="360"/>
    </location>
</feature>
<evidence type="ECO:0000256" key="1">
    <source>
        <dbReference type="SAM" id="MobiDB-lite"/>
    </source>
</evidence>
<reference evidence="4" key="1">
    <citation type="journal article" date="2014" name="Proc. Natl. Acad. Sci. U.S.A.">
        <title>Extensive sampling of basidiomycete genomes demonstrates inadequacy of the white-rot/brown-rot paradigm for wood decay fungi.</title>
        <authorList>
            <person name="Riley R."/>
            <person name="Salamov A.A."/>
            <person name="Brown D.W."/>
            <person name="Nagy L.G."/>
            <person name="Floudas D."/>
            <person name="Held B.W."/>
            <person name="Levasseur A."/>
            <person name="Lombard V."/>
            <person name="Morin E."/>
            <person name="Otillar R."/>
            <person name="Lindquist E.A."/>
            <person name="Sun H."/>
            <person name="LaButti K.M."/>
            <person name="Schmutz J."/>
            <person name="Jabbour D."/>
            <person name="Luo H."/>
            <person name="Baker S.E."/>
            <person name="Pisabarro A.G."/>
            <person name="Walton J.D."/>
            <person name="Blanchette R.A."/>
            <person name="Henrissat B."/>
            <person name="Martin F."/>
            <person name="Cullen D."/>
            <person name="Hibbett D.S."/>
            <person name="Grigoriev I.V."/>
        </authorList>
    </citation>
    <scope>NUCLEOTIDE SEQUENCE [LARGE SCALE GENOMIC DNA]</scope>
    <source>
        <strain evidence="4">CBS 339.88</strain>
    </source>
</reference>
<dbReference type="HOGENOM" id="CLU_591897_0_0_1"/>
<feature type="region of interest" description="Disordered" evidence="1">
    <location>
        <begin position="405"/>
        <end position="462"/>
    </location>
</feature>
<dbReference type="AlphaFoldDB" id="A0A067TN49"/>
<evidence type="ECO:0000313" key="4">
    <source>
        <dbReference type="Proteomes" id="UP000027222"/>
    </source>
</evidence>